<gene>
    <name evidence="2" type="ORF">CWD77_09375</name>
</gene>
<dbReference type="AlphaFoldDB" id="A0A2N0VHW1"/>
<dbReference type="EMBL" id="PISP01000002">
    <property type="protein sequence ID" value="PKD43759.1"/>
    <property type="molecule type" value="Genomic_DNA"/>
</dbReference>
<proteinExistence type="predicted"/>
<name>A0A2N0VHW1_9BACT</name>
<evidence type="ECO:0000256" key="1">
    <source>
        <dbReference type="SAM" id="Phobius"/>
    </source>
</evidence>
<reference evidence="2 3" key="1">
    <citation type="submission" date="2017-11" db="EMBL/GenBank/DDBJ databases">
        <title>Rhodohalobacter 15182 sp. nov., isolated from a salt lake.</title>
        <authorList>
            <person name="Han S."/>
        </authorList>
    </citation>
    <scope>NUCLEOTIDE SEQUENCE [LARGE SCALE GENOMIC DNA]</scope>
    <source>
        <strain evidence="2 3">15182</strain>
    </source>
</reference>
<evidence type="ECO:0000313" key="3">
    <source>
        <dbReference type="Proteomes" id="UP000233398"/>
    </source>
</evidence>
<feature type="transmembrane region" description="Helical" evidence="1">
    <location>
        <begin position="194"/>
        <end position="217"/>
    </location>
</feature>
<comment type="caution">
    <text evidence="2">The sequence shown here is derived from an EMBL/GenBank/DDBJ whole genome shotgun (WGS) entry which is preliminary data.</text>
</comment>
<protein>
    <submittedName>
        <fullName evidence="2">Uncharacterized protein</fullName>
    </submittedName>
</protein>
<dbReference type="RefSeq" id="WP_101073299.1">
    <property type="nucleotide sequence ID" value="NZ_PISP01000002.1"/>
</dbReference>
<keyword evidence="1" id="KW-1133">Transmembrane helix</keyword>
<dbReference type="Proteomes" id="UP000233398">
    <property type="component" value="Unassembled WGS sequence"/>
</dbReference>
<evidence type="ECO:0000313" key="2">
    <source>
        <dbReference type="EMBL" id="PKD43759.1"/>
    </source>
</evidence>
<accession>A0A2N0VHW1</accession>
<keyword evidence="1" id="KW-0472">Membrane</keyword>
<sequence>MGSLPNISQPFLSDSGLSDAISSDYADVRIIERIPARGMPPSGVPFSVRVQVQTYKTGGPALFRTPFACLDAFVAVRGHGKYNNQILGGGFIRTDAFSNCRGSAMIQFDPVFRPGTDDYVQFELYPGGSTEWFSDQTTLQDVKDGKLEPIAISQHMRFSDDQKTLENAGIIQHEDQSNLFTMIQPAFADVRKTLLTVTALAAVGVTGYFLVLNSGAVRQVVKKAANR</sequence>
<dbReference type="OrthoDB" id="1523356at2"/>
<keyword evidence="3" id="KW-1185">Reference proteome</keyword>
<organism evidence="2 3">
    <name type="scientific">Rhodohalobacter barkolensis</name>
    <dbReference type="NCBI Taxonomy" id="2053187"/>
    <lineage>
        <taxon>Bacteria</taxon>
        <taxon>Pseudomonadati</taxon>
        <taxon>Balneolota</taxon>
        <taxon>Balneolia</taxon>
        <taxon>Balneolales</taxon>
        <taxon>Balneolaceae</taxon>
        <taxon>Rhodohalobacter</taxon>
    </lineage>
</organism>
<keyword evidence="1" id="KW-0812">Transmembrane</keyword>